<dbReference type="SUPFAM" id="SSF56784">
    <property type="entry name" value="HAD-like"/>
    <property type="match status" value="1"/>
</dbReference>
<evidence type="ECO:0000313" key="4">
    <source>
        <dbReference type="Proteomes" id="UP000264146"/>
    </source>
</evidence>
<proteinExistence type="predicted"/>
<dbReference type="GeneID" id="93789828"/>
<reference evidence="2 5" key="1">
    <citation type="submission" date="2018-01" db="EMBL/GenBank/DDBJ databases">
        <title>Complete genome sequence of Staphylococcus Scheliferi isolated from human.</title>
        <authorList>
            <person name="Abouelkhair M.A."/>
            <person name="Bemis D.A."/>
            <person name="Kania S.A."/>
        </authorList>
    </citation>
    <scope>NUCLEOTIDE SEQUENCE [LARGE SCALE GENOMIC DNA]</scope>
    <source>
        <strain evidence="2 5">ATCC 43808</strain>
    </source>
</reference>
<dbReference type="InterPro" id="IPR036412">
    <property type="entry name" value="HAD-like_sf"/>
</dbReference>
<dbReference type="SFLD" id="SFLDG01129">
    <property type="entry name" value="C1.5:_HAD__Beta-PGM__Phosphata"/>
    <property type="match status" value="1"/>
</dbReference>
<dbReference type="PANTHER" id="PTHR43434">
    <property type="entry name" value="PHOSPHOGLYCOLATE PHOSPHATASE"/>
    <property type="match status" value="1"/>
</dbReference>
<dbReference type="InterPro" id="IPR050155">
    <property type="entry name" value="HAD-like_hydrolase_sf"/>
</dbReference>
<evidence type="ECO:0000313" key="3">
    <source>
        <dbReference type="EMBL" id="SUM88430.1"/>
    </source>
</evidence>
<keyword evidence="5" id="KW-1185">Reference proteome</keyword>
<evidence type="ECO:0000313" key="5">
    <source>
        <dbReference type="Proteomes" id="UP000572988"/>
    </source>
</evidence>
<dbReference type="GO" id="GO:0008967">
    <property type="term" value="F:phosphoglycolate phosphatase activity"/>
    <property type="evidence" value="ECO:0007669"/>
    <property type="project" value="TreeGrafter"/>
</dbReference>
<reference evidence="3" key="2">
    <citation type="submission" date="2018-06" db="EMBL/GenBank/DDBJ databases">
        <authorList>
            <consortium name="Pathogen Informatics"/>
            <person name="Doyle S."/>
        </authorList>
    </citation>
    <scope>NUCLEOTIDE SEQUENCE [LARGE SCALE GENOMIC DNA]</scope>
    <source>
        <strain evidence="3">NCTC12218</strain>
    </source>
</reference>
<accession>A0A7Z7QPG8</accession>
<dbReference type="RefSeq" id="WP_016425349.1">
    <property type="nucleotide sequence ID" value="NZ_CABKRV010000001.1"/>
</dbReference>
<keyword evidence="3" id="KW-0378">Hydrolase</keyword>
<dbReference type="GO" id="GO:0006281">
    <property type="term" value="P:DNA repair"/>
    <property type="evidence" value="ECO:0007669"/>
    <property type="project" value="TreeGrafter"/>
</dbReference>
<dbReference type="Pfam" id="PF13419">
    <property type="entry name" value="HAD_2"/>
    <property type="match status" value="1"/>
</dbReference>
<dbReference type="EMBL" id="POVK01000043">
    <property type="protein sequence ID" value="NHA34929.1"/>
    <property type="molecule type" value="Genomic_DNA"/>
</dbReference>
<dbReference type="PANTHER" id="PTHR43434:SF1">
    <property type="entry name" value="PHOSPHOGLYCOLATE PHOSPHATASE"/>
    <property type="match status" value="1"/>
</dbReference>
<sequence length="379" mass="43112">MVKAVLFDVDGVFLDESRCFDVSALTVYELLYHSSYLGLNERNTDLSQLTDETIANIRTQIFKNDQILNQLKSLGINSNWDMLFVVFSIHLIDYLKQLAPKEREAFLQSETWTADALCAVGKIKPDFHISFEQPLAFIENVEPGKNHIYEALQSHAKEQLNTNQTSLFDMKSPLWHLAQELYQEWYLGHELYEKVEHKVPKTQYKKGYIYHEIALAPIEPIKTLLTDLKQAGYLIAIATGRPRTETIVPFEALGLLDLFDPQHIVSASEVLEAEKMFPDLKPLGKPNPFSYIATYEGNQLENYFDYATEQEGRMHPDYVTIVGDSLADLLSAKVLNARFIGTLTGLKGQKAADELKQHGAEILVDNVLDIRPYLLTSSH</sequence>
<dbReference type="EMBL" id="UHEF01000001">
    <property type="protein sequence ID" value="SUM88430.1"/>
    <property type="molecule type" value="Genomic_DNA"/>
</dbReference>
<dbReference type="Gene3D" id="3.40.50.1000">
    <property type="entry name" value="HAD superfamily/HAD-like"/>
    <property type="match status" value="1"/>
</dbReference>
<dbReference type="EMBL" id="LR962863">
    <property type="protein sequence ID" value="CAD7359476.1"/>
    <property type="molecule type" value="Genomic_DNA"/>
</dbReference>
<dbReference type="Proteomes" id="UP000572988">
    <property type="component" value="Unassembled WGS sequence"/>
</dbReference>
<evidence type="ECO:0000313" key="2">
    <source>
        <dbReference type="EMBL" id="NHA34929.1"/>
    </source>
</evidence>
<protein>
    <submittedName>
        <fullName evidence="2">HAD family hydrolase</fullName>
    </submittedName>
    <submittedName>
        <fullName evidence="3">Haloacid dehalogenase-like family hydrolase</fullName>
    </submittedName>
</protein>
<dbReference type="InterPro" id="IPR041492">
    <property type="entry name" value="HAD_2"/>
</dbReference>
<dbReference type="Proteomes" id="UP000264146">
    <property type="component" value="Chromosome"/>
</dbReference>
<dbReference type="InterPro" id="IPR023214">
    <property type="entry name" value="HAD_sf"/>
</dbReference>
<name>A0A7Z7QPG8_STASC</name>
<evidence type="ECO:0000313" key="1">
    <source>
        <dbReference type="EMBL" id="CAD7359476.1"/>
    </source>
</evidence>
<dbReference type="AlphaFoldDB" id="A0A7Z7QPG8"/>
<dbReference type="SFLD" id="SFLDS00003">
    <property type="entry name" value="Haloacid_Dehalogenase"/>
    <property type="match status" value="1"/>
</dbReference>
<organism evidence="3">
    <name type="scientific">Staphylococcus schleiferi</name>
    <dbReference type="NCBI Taxonomy" id="1295"/>
    <lineage>
        <taxon>Bacteria</taxon>
        <taxon>Bacillati</taxon>
        <taxon>Bacillota</taxon>
        <taxon>Bacilli</taxon>
        <taxon>Bacillales</taxon>
        <taxon>Staphylococcaceae</taxon>
        <taxon>Staphylococcus</taxon>
    </lineage>
</organism>
<gene>
    <name evidence="2" type="ORF">C1O36_10685</name>
    <name evidence="3" type="ORF">NCTC12218_01125</name>
</gene>
<reference evidence="1 4" key="3">
    <citation type="submission" date="2020-11" db="EMBL/GenBank/DDBJ databases">
        <authorList>
            <consortium name="Pathogen Informatics"/>
        </authorList>
    </citation>
    <scope>NUCLEOTIDE SEQUENCE [LARGE SCALE GENOMIC DNA]</scope>
    <source>
        <strain evidence="1 4">NCTC12218</strain>
    </source>
</reference>